<sequence length="208" mass="23381">MPQRRNTAAVTVKEEELKGYLHNIADFRRGRIIRKGREVKNDIVYVEKGSDGFLSDRVRIRPTAVTAATTTTNNNNTNTTTTATATASAASYNNNSSNVGDNGSGVQPWAHLQKLGRRIWVAKEILMCSGQMNCERECGGMGRCRDDCLKKDEKRAKSGHRCSFRVNMRMYLHNIGNWEVDVTGRHVPPNINWVPPKKNLVNRVKVSH</sequence>
<organism evidence="1">
    <name type="scientific">Octopus bimaculoides</name>
    <name type="common">California two-spotted octopus</name>
    <dbReference type="NCBI Taxonomy" id="37653"/>
    <lineage>
        <taxon>Eukaryota</taxon>
        <taxon>Metazoa</taxon>
        <taxon>Spiralia</taxon>
        <taxon>Lophotrochozoa</taxon>
        <taxon>Mollusca</taxon>
        <taxon>Cephalopoda</taxon>
        <taxon>Coleoidea</taxon>
        <taxon>Octopodiformes</taxon>
        <taxon>Octopoda</taxon>
        <taxon>Incirrata</taxon>
        <taxon>Octopodidae</taxon>
        <taxon>Octopus</taxon>
    </lineage>
</organism>
<name>A0A0L8I5R2_OCTBM</name>
<feature type="non-terminal residue" evidence="1">
    <location>
        <position position="208"/>
    </location>
</feature>
<evidence type="ECO:0000313" key="1">
    <source>
        <dbReference type="EMBL" id="KOF96380.1"/>
    </source>
</evidence>
<protein>
    <submittedName>
        <fullName evidence="1">Uncharacterized protein</fullName>
    </submittedName>
</protein>
<proteinExistence type="predicted"/>
<accession>A0A0L8I5R2</accession>
<reference evidence="1" key="1">
    <citation type="submission" date="2015-07" db="EMBL/GenBank/DDBJ databases">
        <title>MeaNS - Measles Nucleotide Surveillance Program.</title>
        <authorList>
            <person name="Tran T."/>
            <person name="Druce J."/>
        </authorList>
    </citation>
    <scope>NUCLEOTIDE SEQUENCE</scope>
    <source>
        <strain evidence="1">UCB-OBI-ISO-001</strain>
        <tissue evidence="1">Gonad</tissue>
    </source>
</reference>
<dbReference type="AlphaFoldDB" id="A0A0L8I5R2"/>
<gene>
    <name evidence="1" type="ORF">OCBIM_22035359mg</name>
</gene>
<dbReference type="OrthoDB" id="4349954at2759"/>
<dbReference type="EMBL" id="KQ416582">
    <property type="protein sequence ID" value="KOF96380.1"/>
    <property type="molecule type" value="Genomic_DNA"/>
</dbReference>